<evidence type="ECO:0000256" key="7">
    <source>
        <dbReference type="SAM" id="MobiDB-lite"/>
    </source>
</evidence>
<dbReference type="InterPro" id="IPR014014">
    <property type="entry name" value="RNA_helicase_DEAD_Q_motif"/>
</dbReference>
<keyword evidence="5" id="KW-0067">ATP-binding</keyword>
<keyword evidence="11" id="KW-1185">Reference proteome</keyword>
<evidence type="ECO:0000259" key="10">
    <source>
        <dbReference type="PROSITE" id="PS51195"/>
    </source>
</evidence>
<feature type="compositionally biased region" description="Basic and acidic residues" evidence="7">
    <location>
        <begin position="33"/>
        <end position="47"/>
    </location>
</feature>
<reference evidence="12" key="1">
    <citation type="submission" date="2022-11" db="UniProtKB">
        <authorList>
            <consortium name="WormBaseParasite"/>
        </authorList>
    </citation>
    <scope>IDENTIFICATION</scope>
</reference>
<dbReference type="GO" id="GO:0005524">
    <property type="term" value="F:ATP binding"/>
    <property type="evidence" value="ECO:0007669"/>
    <property type="project" value="UniProtKB-KW"/>
</dbReference>
<evidence type="ECO:0000256" key="4">
    <source>
        <dbReference type="ARBA" id="ARBA00022806"/>
    </source>
</evidence>
<evidence type="ECO:0000256" key="3">
    <source>
        <dbReference type="ARBA" id="ARBA00022801"/>
    </source>
</evidence>
<dbReference type="GO" id="GO:0003676">
    <property type="term" value="F:nucleic acid binding"/>
    <property type="evidence" value="ECO:0007669"/>
    <property type="project" value="InterPro"/>
</dbReference>
<dbReference type="PROSITE" id="PS51192">
    <property type="entry name" value="HELICASE_ATP_BIND_1"/>
    <property type="match status" value="1"/>
</dbReference>
<dbReference type="Proteomes" id="UP000887560">
    <property type="component" value="Unplaced"/>
</dbReference>
<keyword evidence="4" id="KW-0347">Helicase</keyword>
<dbReference type="PROSITE" id="PS51195">
    <property type="entry name" value="Q_MOTIF"/>
    <property type="match status" value="1"/>
</dbReference>
<keyword evidence="2" id="KW-0547">Nucleotide-binding</keyword>
<evidence type="ECO:0000313" key="11">
    <source>
        <dbReference type="Proteomes" id="UP000887560"/>
    </source>
</evidence>
<feature type="short sequence motif" description="Q motif" evidence="6">
    <location>
        <begin position="294"/>
        <end position="322"/>
    </location>
</feature>
<evidence type="ECO:0000259" key="9">
    <source>
        <dbReference type="PROSITE" id="PS51192"/>
    </source>
</evidence>
<dbReference type="WBParaSite" id="scf7180000421188.g6452">
    <property type="protein sequence ID" value="scf7180000421188.g6452"/>
    <property type="gene ID" value="scf7180000421188.g6452"/>
</dbReference>
<feature type="domain" description="DEAD-box RNA helicase Q" evidence="10">
    <location>
        <begin position="294"/>
        <end position="322"/>
    </location>
</feature>
<proteinExistence type="predicted"/>
<dbReference type="PROSITE" id="PS51257">
    <property type="entry name" value="PROKAR_LIPOPROTEIN"/>
    <property type="match status" value="1"/>
</dbReference>
<dbReference type="GO" id="GO:0003724">
    <property type="term" value="F:RNA helicase activity"/>
    <property type="evidence" value="ECO:0007669"/>
    <property type="project" value="UniProtKB-EC"/>
</dbReference>
<evidence type="ECO:0000256" key="2">
    <source>
        <dbReference type="ARBA" id="ARBA00022741"/>
    </source>
</evidence>
<keyword evidence="3" id="KW-0378">Hydrolase</keyword>
<dbReference type="PANTHER" id="PTHR47958">
    <property type="entry name" value="ATP-DEPENDENT RNA HELICASE DBP3"/>
    <property type="match status" value="1"/>
</dbReference>
<dbReference type="AlphaFoldDB" id="A0A915NXT4"/>
<dbReference type="GO" id="GO:0016787">
    <property type="term" value="F:hydrolase activity"/>
    <property type="evidence" value="ECO:0007669"/>
    <property type="project" value="UniProtKB-KW"/>
</dbReference>
<organism evidence="11 12">
    <name type="scientific">Meloidogyne floridensis</name>
    <dbReference type="NCBI Taxonomy" id="298350"/>
    <lineage>
        <taxon>Eukaryota</taxon>
        <taxon>Metazoa</taxon>
        <taxon>Ecdysozoa</taxon>
        <taxon>Nematoda</taxon>
        <taxon>Chromadorea</taxon>
        <taxon>Rhabditida</taxon>
        <taxon>Tylenchina</taxon>
        <taxon>Tylenchomorpha</taxon>
        <taxon>Tylenchoidea</taxon>
        <taxon>Meloidogynidae</taxon>
        <taxon>Meloidogyninae</taxon>
        <taxon>Meloidogyne</taxon>
    </lineage>
</organism>
<evidence type="ECO:0000256" key="8">
    <source>
        <dbReference type="SAM" id="SignalP"/>
    </source>
</evidence>
<dbReference type="Gene3D" id="3.40.50.300">
    <property type="entry name" value="P-loop containing nucleotide triphosphate hydrolases"/>
    <property type="match status" value="1"/>
</dbReference>
<protein>
    <recommendedName>
        <fullName evidence="1">RNA helicase</fullName>
        <ecNumber evidence="1">3.6.4.13</ecNumber>
    </recommendedName>
</protein>
<keyword evidence="8" id="KW-0732">Signal</keyword>
<feature type="region of interest" description="Disordered" evidence="7">
    <location>
        <begin position="24"/>
        <end position="47"/>
    </location>
</feature>
<accession>A0A915NXT4</accession>
<sequence length="516" mass="60463">MKVYKTFYILTIVFSIAACTNKQEGEPSSSKNAGKEQVEKTGKASKDKRPRFDELFKLISESFELVENEVKHDQKISDDEDQKVEHFIKINKDSEDSFEEKFIILLFEELFKARNIYKEGIIRHETLHSDIIKEIEKLKIIESLDSSEENIENYLNSEIYKLDEKIYLKLNNLVSYTRQDCLEFKEKYNEIEIKKSKERCENEGKICVNEFDRIIALNVALNPLCRFKSYWNPQDNERKKYLESVGTWTEQGMKSKSEKQLFEFNEKEVDAIYFDDANLIDVEIDKEVEPIEKFSDLKLDLDPWLKDNMDLCNFKRPTPIQKYVLPALIRGNKSFDLIGVAETGSGKLAIFKINLVETGEHNKLHYTPSALILSPTMELTIQLYKEVLKLTYRTPIVPAYAGCHILIATPLRLLEMMVNKDIFMIKCNFLVIDEIDQMLDNGFIPQIRKIEGKLPDKIQRITVMFSATFEEKLKQLASSFLRDNYIKVKITRNIPPYLKHQVLWVDDFDKDEKLKE</sequence>
<evidence type="ECO:0000256" key="5">
    <source>
        <dbReference type="ARBA" id="ARBA00022840"/>
    </source>
</evidence>
<evidence type="ECO:0000256" key="1">
    <source>
        <dbReference type="ARBA" id="ARBA00012552"/>
    </source>
</evidence>
<dbReference type="SUPFAM" id="SSF52540">
    <property type="entry name" value="P-loop containing nucleoside triphosphate hydrolases"/>
    <property type="match status" value="1"/>
</dbReference>
<evidence type="ECO:0000256" key="6">
    <source>
        <dbReference type="PROSITE-ProRule" id="PRU00552"/>
    </source>
</evidence>
<dbReference type="InterPro" id="IPR014001">
    <property type="entry name" value="Helicase_ATP-bd"/>
</dbReference>
<name>A0A915NXT4_9BILA</name>
<feature type="signal peptide" evidence="8">
    <location>
        <begin position="1"/>
        <end position="25"/>
    </location>
</feature>
<feature type="chain" id="PRO_5036745774" description="RNA helicase" evidence="8">
    <location>
        <begin position="26"/>
        <end position="516"/>
    </location>
</feature>
<dbReference type="EC" id="3.6.4.13" evidence="1"/>
<dbReference type="SMART" id="SM00487">
    <property type="entry name" value="DEXDc"/>
    <property type="match status" value="1"/>
</dbReference>
<dbReference type="Pfam" id="PF00270">
    <property type="entry name" value="DEAD"/>
    <property type="match status" value="1"/>
</dbReference>
<feature type="domain" description="Helicase ATP-binding" evidence="9">
    <location>
        <begin position="328"/>
        <end position="487"/>
    </location>
</feature>
<dbReference type="InterPro" id="IPR011545">
    <property type="entry name" value="DEAD/DEAH_box_helicase_dom"/>
</dbReference>
<evidence type="ECO:0000313" key="12">
    <source>
        <dbReference type="WBParaSite" id="scf7180000421188.g6452"/>
    </source>
</evidence>
<dbReference type="InterPro" id="IPR027417">
    <property type="entry name" value="P-loop_NTPase"/>
</dbReference>